<feature type="compositionally biased region" description="Low complexity" evidence="1">
    <location>
        <begin position="119"/>
        <end position="140"/>
    </location>
</feature>
<feature type="signal peptide" evidence="2">
    <location>
        <begin position="1"/>
        <end position="23"/>
    </location>
</feature>
<reference evidence="4 5" key="1">
    <citation type="submission" date="2015-01" db="EMBL/GenBank/DDBJ databases">
        <title>The Genome Sequence of Cryptococcus gattii EJB2.</title>
        <authorList>
            <consortium name="The Broad Institute Genomics Platform"/>
            <person name="Cuomo C."/>
            <person name="Litvintseva A."/>
            <person name="Chen Y."/>
            <person name="Heitman J."/>
            <person name="Sun S."/>
            <person name="Springer D."/>
            <person name="Dromer F."/>
            <person name="Young S."/>
            <person name="Zeng Q."/>
            <person name="Gargeya S."/>
            <person name="Abouelleil A."/>
            <person name="Alvarado L."/>
            <person name="Chapman S.B."/>
            <person name="Gainer-Dewar J."/>
            <person name="Goldberg J."/>
            <person name="Griggs A."/>
            <person name="Gujja S."/>
            <person name="Hansen M."/>
            <person name="Howarth C."/>
            <person name="Imamovic A."/>
            <person name="Larimer J."/>
            <person name="Murphy C."/>
            <person name="Naylor J."/>
            <person name="Pearson M."/>
            <person name="Priest M."/>
            <person name="Roberts A."/>
            <person name="Saif S."/>
            <person name="Shea T."/>
            <person name="Sykes S."/>
            <person name="Wortman J."/>
            <person name="Nusbaum C."/>
            <person name="Birren B."/>
        </authorList>
    </citation>
    <scope>NUCLEOTIDE SEQUENCE [LARGE SCALE GENOMIC DNA]</scope>
    <source>
        <strain evidence="4 5">EJB2</strain>
    </source>
</reference>
<organism evidence="4 5">
    <name type="scientific">Cryptococcus gattii EJB2</name>
    <dbReference type="NCBI Taxonomy" id="1296103"/>
    <lineage>
        <taxon>Eukaryota</taxon>
        <taxon>Fungi</taxon>
        <taxon>Dikarya</taxon>
        <taxon>Basidiomycota</taxon>
        <taxon>Agaricomycotina</taxon>
        <taxon>Tremellomycetes</taxon>
        <taxon>Tremellales</taxon>
        <taxon>Cryptococcaceae</taxon>
        <taxon>Cryptococcus</taxon>
        <taxon>Cryptococcus gattii species complex</taxon>
    </lineage>
</organism>
<dbReference type="GO" id="GO:0016829">
    <property type="term" value="F:lyase activity"/>
    <property type="evidence" value="ECO:0007669"/>
    <property type="project" value="UniProtKB-KW"/>
</dbReference>
<keyword evidence="5" id="KW-1185">Reference proteome</keyword>
<evidence type="ECO:0000313" key="5">
    <source>
        <dbReference type="Proteomes" id="UP000054272"/>
    </source>
</evidence>
<dbReference type="PANTHER" id="PTHR40124">
    <property type="match status" value="1"/>
</dbReference>
<feature type="chain" id="PRO_5046656635" evidence="2">
    <location>
        <begin position="24"/>
        <end position="421"/>
    </location>
</feature>
<dbReference type="Pfam" id="PF21294">
    <property type="entry name" value="Polysacc_lyase_14"/>
    <property type="match status" value="1"/>
</dbReference>
<dbReference type="EMBL" id="KN848749">
    <property type="protein sequence ID" value="KIR77623.1"/>
    <property type="molecule type" value="Genomic_DNA"/>
</dbReference>
<dbReference type="InterPro" id="IPR048958">
    <property type="entry name" value="Polysacc_lyase_14"/>
</dbReference>
<feature type="domain" description="Polysaccharide lyase 14" evidence="3">
    <location>
        <begin position="161"/>
        <end position="372"/>
    </location>
</feature>
<accession>A0ABR5BPP7</accession>
<evidence type="ECO:0000313" key="4">
    <source>
        <dbReference type="EMBL" id="KIR77623.1"/>
    </source>
</evidence>
<dbReference type="Proteomes" id="UP000054272">
    <property type="component" value="Unassembled WGS sequence"/>
</dbReference>
<dbReference type="Gene3D" id="2.60.120.200">
    <property type="match status" value="1"/>
</dbReference>
<proteinExistence type="predicted"/>
<evidence type="ECO:0000256" key="2">
    <source>
        <dbReference type="SAM" id="SignalP"/>
    </source>
</evidence>
<keyword evidence="4" id="KW-0456">Lyase</keyword>
<name>A0ABR5BPP7_9TREE</name>
<feature type="region of interest" description="Disordered" evidence="1">
    <location>
        <begin position="114"/>
        <end position="140"/>
    </location>
</feature>
<protein>
    <submittedName>
        <fullName evidence="4">Alginate lyase</fullName>
    </submittedName>
</protein>
<sequence length="421" mass="44695">MSPFLTTAILSALLSFVPSPASAVTLESIIDAYSLTSAHYNFTVPNQALDSSDANTWIGSNWSLNGDKVDWGNSYMYVTVKSVSSFFFVSRPRNVKQTICSVFSADPSTTSSTLVRRQASSTSSSASSTKTKSAKTSSAVATASATTSGVSYPAVTDLNGEPPVLRIEYPSGSYSKKTGGTQFYAQPLNGSDSSNGAYERMLLSYDIWFPTGFAWNKGGKLPGLRGGPENHGCSGGDATNGTTCFSTRLMWRSNGSGEVYAYIPTTQKNFCSEKDVTCNSDYGTSLARGSFSFITGKWQTIYLLVILNEVGTANGVVQLWYNGVEVMKFTDLVIRTSDNIASVGGLYFSTFFGGDDSSWATPTQQFTYYKNIQLYGGVSASNLTGAAASSAGHRAAATDGMKSVGMGILLSLVYVAAGLLL</sequence>
<keyword evidence="2" id="KW-0732">Signal</keyword>
<evidence type="ECO:0000256" key="1">
    <source>
        <dbReference type="SAM" id="MobiDB-lite"/>
    </source>
</evidence>
<gene>
    <name evidence="4" type="ORF">I306_05359</name>
</gene>
<evidence type="ECO:0000259" key="3">
    <source>
        <dbReference type="Pfam" id="PF21294"/>
    </source>
</evidence>
<dbReference type="PANTHER" id="PTHR40124:SF1">
    <property type="entry name" value="DISAGGREGATASE RELATED REPEAT PROTEIN"/>
    <property type="match status" value="1"/>
</dbReference>